<name>A0AAD7IFY5_9AGAR</name>
<keyword evidence="2" id="KW-1185">Reference proteome</keyword>
<sequence>KSFQLPSSSSPSLRWLCPSRDLVPSSYSVDVPTILLAPAVSFAVARTPTTCIACLRAFSAPRPPPSDPGTHRLGISVLLRNTIIRFLNSHSHIFFIVLQFT</sequence>
<proteinExistence type="predicted"/>
<protein>
    <submittedName>
        <fullName evidence="1">Uncharacterized protein</fullName>
    </submittedName>
</protein>
<accession>A0AAD7IFY5</accession>
<feature type="non-terminal residue" evidence="1">
    <location>
        <position position="101"/>
    </location>
</feature>
<gene>
    <name evidence="1" type="ORF">B0H16DRAFT_1890287</name>
</gene>
<feature type="non-terminal residue" evidence="1">
    <location>
        <position position="1"/>
    </location>
</feature>
<dbReference type="Proteomes" id="UP001215598">
    <property type="component" value="Unassembled WGS sequence"/>
</dbReference>
<organism evidence="1 2">
    <name type="scientific">Mycena metata</name>
    <dbReference type="NCBI Taxonomy" id="1033252"/>
    <lineage>
        <taxon>Eukaryota</taxon>
        <taxon>Fungi</taxon>
        <taxon>Dikarya</taxon>
        <taxon>Basidiomycota</taxon>
        <taxon>Agaricomycotina</taxon>
        <taxon>Agaricomycetes</taxon>
        <taxon>Agaricomycetidae</taxon>
        <taxon>Agaricales</taxon>
        <taxon>Marasmiineae</taxon>
        <taxon>Mycenaceae</taxon>
        <taxon>Mycena</taxon>
    </lineage>
</organism>
<evidence type="ECO:0000313" key="2">
    <source>
        <dbReference type="Proteomes" id="UP001215598"/>
    </source>
</evidence>
<comment type="caution">
    <text evidence="1">The sequence shown here is derived from an EMBL/GenBank/DDBJ whole genome shotgun (WGS) entry which is preliminary data.</text>
</comment>
<evidence type="ECO:0000313" key="1">
    <source>
        <dbReference type="EMBL" id="KAJ7742230.1"/>
    </source>
</evidence>
<dbReference type="AlphaFoldDB" id="A0AAD7IFY5"/>
<dbReference type="EMBL" id="JARKIB010000095">
    <property type="protein sequence ID" value="KAJ7742230.1"/>
    <property type="molecule type" value="Genomic_DNA"/>
</dbReference>
<reference evidence="1" key="1">
    <citation type="submission" date="2023-03" db="EMBL/GenBank/DDBJ databases">
        <title>Massive genome expansion in bonnet fungi (Mycena s.s.) driven by repeated elements and novel gene families across ecological guilds.</title>
        <authorList>
            <consortium name="Lawrence Berkeley National Laboratory"/>
            <person name="Harder C.B."/>
            <person name="Miyauchi S."/>
            <person name="Viragh M."/>
            <person name="Kuo A."/>
            <person name="Thoen E."/>
            <person name="Andreopoulos B."/>
            <person name="Lu D."/>
            <person name="Skrede I."/>
            <person name="Drula E."/>
            <person name="Henrissat B."/>
            <person name="Morin E."/>
            <person name="Kohler A."/>
            <person name="Barry K."/>
            <person name="LaButti K."/>
            <person name="Morin E."/>
            <person name="Salamov A."/>
            <person name="Lipzen A."/>
            <person name="Mereny Z."/>
            <person name="Hegedus B."/>
            <person name="Baldrian P."/>
            <person name="Stursova M."/>
            <person name="Weitz H."/>
            <person name="Taylor A."/>
            <person name="Grigoriev I.V."/>
            <person name="Nagy L.G."/>
            <person name="Martin F."/>
            <person name="Kauserud H."/>
        </authorList>
    </citation>
    <scope>NUCLEOTIDE SEQUENCE</scope>
    <source>
        <strain evidence="1">CBHHK182m</strain>
    </source>
</reference>